<feature type="transmembrane region" description="Helical" evidence="1">
    <location>
        <begin position="115"/>
        <end position="137"/>
    </location>
</feature>
<dbReference type="HOGENOM" id="CLU_089632_1_0_5"/>
<keyword evidence="1" id="KW-0472">Membrane</keyword>
<feature type="transmembrane region" description="Helical" evidence="1">
    <location>
        <begin position="160"/>
        <end position="180"/>
    </location>
</feature>
<keyword evidence="1" id="KW-1133">Transmembrane helix</keyword>
<dbReference type="Proteomes" id="UP000031643">
    <property type="component" value="Chromosome"/>
</dbReference>
<organism evidence="3 4">
    <name type="scientific">Methyloceanibacter caenitepidi</name>
    <dbReference type="NCBI Taxonomy" id="1384459"/>
    <lineage>
        <taxon>Bacteria</taxon>
        <taxon>Pseudomonadati</taxon>
        <taxon>Pseudomonadota</taxon>
        <taxon>Alphaproteobacteria</taxon>
        <taxon>Hyphomicrobiales</taxon>
        <taxon>Hyphomicrobiaceae</taxon>
        <taxon>Methyloceanibacter</taxon>
    </lineage>
</organism>
<keyword evidence="1" id="KW-0812">Transmembrane</keyword>
<dbReference type="OrthoDB" id="2974133at2"/>
<evidence type="ECO:0000313" key="3">
    <source>
        <dbReference type="EMBL" id="BAQ18463.1"/>
    </source>
</evidence>
<dbReference type="Pfam" id="PF07885">
    <property type="entry name" value="Ion_trans_2"/>
    <property type="match status" value="1"/>
</dbReference>
<evidence type="ECO:0000313" key="4">
    <source>
        <dbReference type="Proteomes" id="UP000031643"/>
    </source>
</evidence>
<dbReference type="RefSeq" id="WP_052464638.1">
    <property type="nucleotide sequence ID" value="NZ_AP014648.1"/>
</dbReference>
<dbReference type="Gene3D" id="1.10.287.70">
    <property type="match status" value="1"/>
</dbReference>
<reference evidence="3 4" key="1">
    <citation type="submission" date="2014-09" db="EMBL/GenBank/DDBJ databases">
        <title>Genome sequencing of Methyloceanibacter caenitepidi Gela4.</title>
        <authorList>
            <person name="Takeuchi M."/>
            <person name="Susumu S."/>
            <person name="Kamagata Y."/>
            <person name="Oshima K."/>
            <person name="Hattori M."/>
            <person name="Iwasaki W."/>
        </authorList>
    </citation>
    <scope>NUCLEOTIDE SEQUENCE [LARGE SCALE GENOMIC DNA]</scope>
    <source>
        <strain evidence="3 4">Gela4</strain>
    </source>
</reference>
<feature type="transmembrane region" description="Helical" evidence="1">
    <location>
        <begin position="7"/>
        <end position="26"/>
    </location>
</feature>
<protein>
    <recommendedName>
        <fullName evidence="2">Potassium channel domain-containing protein</fullName>
    </recommendedName>
</protein>
<dbReference type="EMBL" id="AP014648">
    <property type="protein sequence ID" value="BAQ18463.1"/>
    <property type="molecule type" value="Genomic_DNA"/>
</dbReference>
<dbReference type="SUPFAM" id="SSF81324">
    <property type="entry name" value="Voltage-gated potassium channels"/>
    <property type="match status" value="1"/>
</dbReference>
<evidence type="ECO:0000259" key="2">
    <source>
        <dbReference type="Pfam" id="PF07885"/>
    </source>
</evidence>
<feature type="transmembrane region" description="Helical" evidence="1">
    <location>
        <begin position="187"/>
        <end position="208"/>
    </location>
</feature>
<feature type="transmembrane region" description="Helical" evidence="1">
    <location>
        <begin position="58"/>
        <end position="75"/>
    </location>
</feature>
<feature type="domain" description="Potassium channel" evidence="2">
    <location>
        <begin position="126"/>
        <end position="207"/>
    </location>
</feature>
<feature type="transmembrane region" description="Helical" evidence="1">
    <location>
        <begin position="32"/>
        <end position="51"/>
    </location>
</feature>
<name>A0A0A8K698_9HYPH</name>
<dbReference type="KEGG" id="mcg:GL4_3031"/>
<sequence>MRVKKVPNFGVLLLVLCLLIVIAPIATSPATAFAIELLFNVVFIAGAYWLASGDSTRWVYLCLTLAALVTRWAALLTGAPWLQVTSATVTLFWFALSIALIFGELARRRDVDANTIMGAVVAYLLLAVAFAYLYGIIEHINPGSFSGIPAETGRTNLSDALIYFSLVTLTTVGYGDIVAVSGPARPLAGLEAACGTLYVAVMIARLVALEVAARLRGHGER</sequence>
<feature type="transmembrane region" description="Helical" evidence="1">
    <location>
        <begin position="81"/>
        <end position="103"/>
    </location>
</feature>
<keyword evidence="4" id="KW-1185">Reference proteome</keyword>
<evidence type="ECO:0000256" key="1">
    <source>
        <dbReference type="SAM" id="Phobius"/>
    </source>
</evidence>
<dbReference type="STRING" id="1384459.GL4_3031"/>
<proteinExistence type="predicted"/>
<dbReference type="AlphaFoldDB" id="A0A0A8K698"/>
<accession>A0A0A8K698</accession>
<dbReference type="InterPro" id="IPR013099">
    <property type="entry name" value="K_chnl_dom"/>
</dbReference>
<gene>
    <name evidence="3" type="ORF">GL4_3031</name>
</gene>